<dbReference type="Gene3D" id="2.130.10.10">
    <property type="entry name" value="YVTN repeat-like/Quinoprotein amine dehydrogenase"/>
    <property type="match status" value="3"/>
</dbReference>
<protein>
    <submittedName>
        <fullName evidence="3">Cleavage and polyadenylation specificity factor subunit 1</fullName>
    </submittedName>
</protein>
<evidence type="ECO:0000313" key="4">
    <source>
        <dbReference type="Proteomes" id="UP001211065"/>
    </source>
</evidence>
<feature type="domain" description="RSE1/DDB1/CPSF1 C-terminal" evidence="1">
    <location>
        <begin position="1074"/>
        <end position="1215"/>
    </location>
</feature>
<dbReference type="InterPro" id="IPR050358">
    <property type="entry name" value="RSE1/DDB1/CFT1"/>
</dbReference>
<dbReference type="InterPro" id="IPR015943">
    <property type="entry name" value="WD40/YVTN_repeat-like_dom_sf"/>
</dbReference>
<dbReference type="Proteomes" id="UP001211065">
    <property type="component" value="Unassembled WGS sequence"/>
</dbReference>
<accession>A0AAD5XVV4</accession>
<dbReference type="PANTHER" id="PTHR10644">
    <property type="entry name" value="DNA REPAIR/RNA PROCESSING CPSF FAMILY"/>
    <property type="match status" value="1"/>
</dbReference>
<dbReference type="InterPro" id="IPR004871">
    <property type="entry name" value="RSE1/DDB1/CPSF1_C"/>
</dbReference>
<keyword evidence="4" id="KW-1185">Reference proteome</keyword>
<sequence>MSVLGFDQETNQIQTISLHYYQVFNPTNQFLVLDDSSSTVALFFNNSVSILNLRSKVPSFVIDLKKKHGIENIVDAVFLNGYIQPTLAVLYEPIQTNTCRLAERRDTQCITVLSIDIGGNVVEDIMEGKKNSSVLYQRQGLPYNGYALIKVPYPTDQLSSVVAAVNAYWAWEHTPEDKNPIYSKEIFSDFISLGLNLDNSYSWFVNPDTLILCNRSGELIEVELIGKEGVGSNWSRKKAGVKKILVKRLGINAVQPTSSCSIDMDFNDKNFNFSQPQYLFLGSTVSDSILIKIKHTLKETIEDVKKENLYNEEQDEEMDDLYLYQKESTDNNQLTATKFKLQICDTITNLSPLRSTVTSLPAQYSEDFTYKNILDFQDLELVSCCGEGKSGNLLVLHQNIRPLILSSFDFQDIMDMWNIRISKHRVLTRNLMGENETNQLEYHKFLILGKEDSTMVIETGDEFEELESGDFNLSEGTIFCGTVLKDTHLVQVYSSGMILLDSDAHSKDKVKFFEDTKNDIPAIFSTICDPFILIHFSDGSLEIYFVQDISIIFKKYVKLKNGNITASNLFSEVLGQNFIKIHDGVNTNLENNVFKTPATPSKKNYTSKLKSNQTGDTTNHSTLKIIPAKRDFAVFGSGEEDLYSSEQEIDQEKNVEVVAWSEREDKMEIESPPEETISEVVYLIEYDILKEDDCNFDDLNDTQYFLYFINGNGDFEVNVQLNYFILLTGNVFQIDFLINYHEEKQCNSEPELNLKNKSKAINEILISNFGKNYDCLQLYLFMVNEVGDLIIYQGFNNPSNNSNSISLRFLKFNHQHLSRDVKLNGKEISVANNSVLSREGSELATAILEREDGSTPKNRKKSYFKIFRGLGGDGEFNEKEVNEEDEILKSNQMQYNGIFFCGPKPCFIMFSGASNVPYDQFDSAFVEGEMDLGLNLLDATLKVHGNSYLRIHPFFKDDEVISFAEFNNTNCRRGFMYLNKQGNLRICNLLQQFSYHLEAPFVKVNLGRTPLKISYHYESFKHVLATSTPVDFNLEKAKYAAALSAGVIDVNDEDAKPKPNDNDSGKYYPEIGSYALELVSPVTWETVDIHKMEEYEMILCVESVLLESKQTESGSKLFLAVGTGFFRGEDLATRGRILIYDVVEVVPQIDNPQTNHKLKLLYVSDEKSPVTALSSINGFLIASIGSKVIIHSFDNSEKLTGVAFLDVNLYVTSLMEIPPKVTLIGKDYYPLSVYSLNCIVNENEMSFVVADGEKNLQVIQYNPYNISSIGGAKLLRRGDIHVGSQVQSVLRLRSLLPEGLSRQHFNVCASLDGRISAIIPVDEKVYRRLYAVYSRMVNQIQHLAGLNPRGFRQAQLKVKPLVSNLLTGPPGAKGVLDGDLLCTFFNLSIKMREELTQGTQGVNSEQVLDDIREILQRMDYF</sequence>
<feature type="domain" description="RSE1/DDB1/CPSF1 second beta-propeller" evidence="2">
    <location>
        <begin position="403"/>
        <end position="915"/>
    </location>
</feature>
<evidence type="ECO:0000313" key="3">
    <source>
        <dbReference type="EMBL" id="KAJ3220748.1"/>
    </source>
</evidence>
<reference evidence="3" key="1">
    <citation type="submission" date="2020-05" db="EMBL/GenBank/DDBJ databases">
        <title>Phylogenomic resolution of chytrid fungi.</title>
        <authorList>
            <person name="Stajich J.E."/>
            <person name="Amses K."/>
            <person name="Simmons R."/>
            <person name="Seto K."/>
            <person name="Myers J."/>
            <person name="Bonds A."/>
            <person name="Quandt C.A."/>
            <person name="Barry K."/>
            <person name="Liu P."/>
            <person name="Grigoriev I."/>
            <person name="Longcore J.E."/>
            <person name="James T.Y."/>
        </authorList>
    </citation>
    <scope>NUCLEOTIDE SEQUENCE</scope>
    <source>
        <strain evidence="3">JEL0476</strain>
    </source>
</reference>
<dbReference type="EMBL" id="JADGJW010000276">
    <property type="protein sequence ID" value="KAJ3220748.1"/>
    <property type="molecule type" value="Genomic_DNA"/>
</dbReference>
<comment type="caution">
    <text evidence="3">The sequence shown here is derived from an EMBL/GenBank/DDBJ whole genome shotgun (WGS) entry which is preliminary data.</text>
</comment>
<organism evidence="3 4">
    <name type="scientific">Clydaea vesicula</name>
    <dbReference type="NCBI Taxonomy" id="447962"/>
    <lineage>
        <taxon>Eukaryota</taxon>
        <taxon>Fungi</taxon>
        <taxon>Fungi incertae sedis</taxon>
        <taxon>Chytridiomycota</taxon>
        <taxon>Chytridiomycota incertae sedis</taxon>
        <taxon>Chytridiomycetes</taxon>
        <taxon>Lobulomycetales</taxon>
        <taxon>Lobulomycetaceae</taxon>
        <taxon>Clydaea</taxon>
    </lineage>
</organism>
<gene>
    <name evidence="3" type="primary">CPSF1</name>
    <name evidence="3" type="ORF">HK099_004038</name>
</gene>
<proteinExistence type="predicted"/>
<evidence type="ECO:0000259" key="2">
    <source>
        <dbReference type="Pfam" id="PF23726"/>
    </source>
</evidence>
<name>A0AAD5XVV4_9FUNG</name>
<dbReference type="InterPro" id="IPR058543">
    <property type="entry name" value="Beta-prop_RSE1/DDB1/CPSF1_2nd"/>
</dbReference>
<dbReference type="Pfam" id="PF23726">
    <property type="entry name" value="Beta-prop_RSE1_2nd"/>
    <property type="match status" value="1"/>
</dbReference>
<feature type="domain" description="RSE1/DDB1/CPSF1 C-terminal" evidence="1">
    <location>
        <begin position="1221"/>
        <end position="1385"/>
    </location>
</feature>
<evidence type="ECO:0000259" key="1">
    <source>
        <dbReference type="Pfam" id="PF03178"/>
    </source>
</evidence>
<dbReference type="GO" id="GO:0005634">
    <property type="term" value="C:nucleus"/>
    <property type="evidence" value="ECO:0007669"/>
    <property type="project" value="InterPro"/>
</dbReference>
<dbReference type="GO" id="GO:0003676">
    <property type="term" value="F:nucleic acid binding"/>
    <property type="evidence" value="ECO:0007669"/>
    <property type="project" value="InterPro"/>
</dbReference>
<dbReference type="Pfam" id="PF03178">
    <property type="entry name" value="CPSF_A"/>
    <property type="match status" value="2"/>
</dbReference>